<feature type="transmembrane region" description="Helical" evidence="1">
    <location>
        <begin position="254"/>
        <end position="273"/>
    </location>
</feature>
<keyword evidence="1" id="KW-1133">Transmembrane helix</keyword>
<dbReference type="EMBL" id="JAACXV010000147">
    <property type="protein sequence ID" value="KAF7282996.1"/>
    <property type="molecule type" value="Genomic_DNA"/>
</dbReference>
<dbReference type="GO" id="GO:0016020">
    <property type="term" value="C:membrane"/>
    <property type="evidence" value="ECO:0007669"/>
    <property type="project" value="InterPro"/>
</dbReference>
<comment type="caution">
    <text evidence="3">The sequence shown here is derived from an EMBL/GenBank/DDBJ whole genome shotgun (WGS) entry which is preliminary data.</text>
</comment>
<accession>A0A834INP5</accession>
<protein>
    <recommendedName>
        <fullName evidence="2">t-SNARE coiled-coil homology domain-containing protein</fullName>
    </recommendedName>
</protein>
<evidence type="ECO:0000313" key="3">
    <source>
        <dbReference type="EMBL" id="KAF7282996.1"/>
    </source>
</evidence>
<evidence type="ECO:0000256" key="1">
    <source>
        <dbReference type="SAM" id="Phobius"/>
    </source>
</evidence>
<dbReference type="InterPro" id="IPR010989">
    <property type="entry name" value="SNARE"/>
</dbReference>
<dbReference type="GO" id="GO:0016192">
    <property type="term" value="P:vesicle-mediated transport"/>
    <property type="evidence" value="ECO:0007669"/>
    <property type="project" value="InterPro"/>
</dbReference>
<dbReference type="AlphaFoldDB" id="A0A834INP5"/>
<proteinExistence type="predicted"/>
<sequence>MKHYKMATISSPSIIKQPLRALEIPLNKFSEEVIPHHQKIYEQHKQHITKLMAVNNAEQLSKELSEKKRVVKQLRDLLYELDTLRTQVEDNDLDGFDSKTMQLRTSILKLTKCYQDLEKAAEKIIHKDDISPEEDPPNERINPFIGTAQIQIEGDLQQLKLKQEYDRLHKVQEIQKDTEILQEMYRSLHGITQEQGDQVSQVESNVAISELNINEGYKDIVKANKLNAIAYPATGAFVGTLLAGPIGFLAGLKVGGVAAIGCAFAGYAGGKFLKKHIDEVSPSEAEHVINNENNENHTVVSETDKKDI</sequence>
<dbReference type="Gene3D" id="1.20.5.110">
    <property type="match status" value="1"/>
</dbReference>
<dbReference type="PROSITE" id="PS50192">
    <property type="entry name" value="T_SNARE"/>
    <property type="match status" value="1"/>
</dbReference>
<dbReference type="Proteomes" id="UP000625711">
    <property type="component" value="Unassembled WGS sequence"/>
</dbReference>
<keyword evidence="1" id="KW-0812">Transmembrane</keyword>
<evidence type="ECO:0000313" key="4">
    <source>
        <dbReference type="Proteomes" id="UP000625711"/>
    </source>
</evidence>
<evidence type="ECO:0000259" key="2">
    <source>
        <dbReference type="PROSITE" id="PS50192"/>
    </source>
</evidence>
<dbReference type="SUPFAM" id="SSF47661">
    <property type="entry name" value="t-snare proteins"/>
    <property type="match status" value="1"/>
</dbReference>
<feature type="domain" description="T-SNARE coiled-coil homology" evidence="2">
    <location>
        <begin position="161"/>
        <end position="223"/>
    </location>
</feature>
<dbReference type="Pfam" id="PF26585">
    <property type="entry name" value="STX17_N"/>
    <property type="match status" value="1"/>
</dbReference>
<organism evidence="3 4">
    <name type="scientific">Rhynchophorus ferrugineus</name>
    <name type="common">Red palm weevil</name>
    <name type="synonym">Curculio ferrugineus</name>
    <dbReference type="NCBI Taxonomy" id="354439"/>
    <lineage>
        <taxon>Eukaryota</taxon>
        <taxon>Metazoa</taxon>
        <taxon>Ecdysozoa</taxon>
        <taxon>Arthropoda</taxon>
        <taxon>Hexapoda</taxon>
        <taxon>Insecta</taxon>
        <taxon>Pterygota</taxon>
        <taxon>Neoptera</taxon>
        <taxon>Endopterygota</taxon>
        <taxon>Coleoptera</taxon>
        <taxon>Polyphaga</taxon>
        <taxon>Cucujiformia</taxon>
        <taxon>Curculionidae</taxon>
        <taxon>Dryophthorinae</taxon>
        <taxon>Rhynchophorus</taxon>
    </lineage>
</organism>
<keyword evidence="1" id="KW-0472">Membrane</keyword>
<dbReference type="InterPro" id="IPR059001">
    <property type="entry name" value="STX17_N"/>
</dbReference>
<gene>
    <name evidence="3" type="ORF">GWI33_001629</name>
</gene>
<dbReference type="InterPro" id="IPR000727">
    <property type="entry name" value="T_SNARE_dom"/>
</dbReference>
<keyword evidence="4" id="KW-1185">Reference proteome</keyword>
<dbReference type="OrthoDB" id="10035606at2759"/>
<reference evidence="3" key="1">
    <citation type="submission" date="2020-08" db="EMBL/GenBank/DDBJ databases">
        <title>Genome sequencing and assembly of the red palm weevil Rhynchophorus ferrugineus.</title>
        <authorList>
            <person name="Dias G.B."/>
            <person name="Bergman C.M."/>
            <person name="Manee M."/>
        </authorList>
    </citation>
    <scope>NUCLEOTIDE SEQUENCE</scope>
    <source>
        <strain evidence="3">AA-2017</strain>
        <tissue evidence="3">Whole larva</tissue>
    </source>
</reference>
<name>A0A834INP5_RHYFE</name>
<feature type="transmembrane region" description="Helical" evidence="1">
    <location>
        <begin position="228"/>
        <end position="248"/>
    </location>
</feature>